<feature type="transmembrane region" description="Helical" evidence="1">
    <location>
        <begin position="12"/>
        <end position="34"/>
    </location>
</feature>
<accession>A0A381RMA5</accession>
<evidence type="ECO:0000313" key="2">
    <source>
        <dbReference type="EMBL" id="SUZ92995.1"/>
    </source>
</evidence>
<organism evidence="2">
    <name type="scientific">marine metagenome</name>
    <dbReference type="NCBI Taxonomy" id="408172"/>
    <lineage>
        <taxon>unclassified sequences</taxon>
        <taxon>metagenomes</taxon>
        <taxon>ecological metagenomes</taxon>
    </lineage>
</organism>
<keyword evidence="1" id="KW-0472">Membrane</keyword>
<reference evidence="2" key="1">
    <citation type="submission" date="2018-05" db="EMBL/GenBank/DDBJ databases">
        <authorList>
            <person name="Lanie J.A."/>
            <person name="Ng W.-L."/>
            <person name="Kazmierczak K.M."/>
            <person name="Andrzejewski T.M."/>
            <person name="Davidsen T.M."/>
            <person name="Wayne K.J."/>
            <person name="Tettelin H."/>
            <person name="Glass J.I."/>
            <person name="Rusch D."/>
            <person name="Podicherti R."/>
            <person name="Tsui H.-C.T."/>
            <person name="Winkler M.E."/>
        </authorList>
    </citation>
    <scope>NUCLEOTIDE SEQUENCE</scope>
</reference>
<proteinExistence type="predicted"/>
<keyword evidence="1" id="KW-0812">Transmembrane</keyword>
<sequence>MEGRAISTVLRSASFFAILTSEAVNLLATFAGSWKTREDRGS</sequence>
<protein>
    <submittedName>
        <fullName evidence="2">Uncharacterized protein</fullName>
    </submittedName>
</protein>
<keyword evidence="1" id="KW-1133">Transmembrane helix</keyword>
<gene>
    <name evidence="2" type="ORF">METZ01_LOCUS45849</name>
</gene>
<dbReference type="AlphaFoldDB" id="A0A381RMA5"/>
<dbReference type="EMBL" id="UINC01002109">
    <property type="protein sequence ID" value="SUZ92995.1"/>
    <property type="molecule type" value="Genomic_DNA"/>
</dbReference>
<evidence type="ECO:0000256" key="1">
    <source>
        <dbReference type="SAM" id="Phobius"/>
    </source>
</evidence>
<name>A0A381RMA5_9ZZZZ</name>